<keyword evidence="4" id="KW-0648">Protein biosynthesis</keyword>
<dbReference type="InterPro" id="IPR005139">
    <property type="entry name" value="PCRF"/>
</dbReference>
<dbReference type="Proteomes" id="UP000178925">
    <property type="component" value="Unassembled WGS sequence"/>
</dbReference>
<evidence type="ECO:0000313" key="9">
    <source>
        <dbReference type="Proteomes" id="UP000178925"/>
    </source>
</evidence>
<dbReference type="Gene3D" id="6.10.140.1950">
    <property type="match status" value="1"/>
</dbReference>
<dbReference type="FunFam" id="3.30.160.20:FF:000004">
    <property type="entry name" value="Peptide chain release factor 1"/>
    <property type="match status" value="1"/>
</dbReference>
<comment type="caution">
    <text evidence="8">The sequence shown here is derived from an EMBL/GenBank/DDBJ whole genome shotgun (WGS) entry which is preliminary data.</text>
</comment>
<dbReference type="PANTHER" id="PTHR43804">
    <property type="entry name" value="LD18447P"/>
    <property type="match status" value="1"/>
</dbReference>
<protein>
    <recommendedName>
        <fullName evidence="5">Peptide chain release factor 1</fullName>
    </recommendedName>
</protein>
<evidence type="ECO:0000256" key="4">
    <source>
        <dbReference type="ARBA" id="ARBA00022917"/>
    </source>
</evidence>
<comment type="similarity">
    <text evidence="2">Belongs to the prokaryotic/mitochondrial release factor family.</text>
</comment>
<organism evidence="8 9">
    <name type="scientific">Candidatus Falkowbacteria bacterium RIFOXYA2_FULL_47_9</name>
    <dbReference type="NCBI Taxonomy" id="1797995"/>
    <lineage>
        <taxon>Bacteria</taxon>
        <taxon>Candidatus Falkowiibacteriota</taxon>
    </lineage>
</organism>
<keyword evidence="3" id="KW-0488">Methylation</keyword>
<name>A0A1F5SPF3_9BACT</name>
<dbReference type="PANTHER" id="PTHR43804:SF7">
    <property type="entry name" value="LD18447P"/>
    <property type="match status" value="1"/>
</dbReference>
<feature type="domain" description="Peptide chain release factor" evidence="7">
    <location>
        <begin position="61"/>
        <end position="184"/>
    </location>
</feature>
<reference evidence="8 9" key="1">
    <citation type="journal article" date="2016" name="Nat. Commun.">
        <title>Thousands of microbial genomes shed light on interconnected biogeochemical processes in an aquifer system.</title>
        <authorList>
            <person name="Anantharaman K."/>
            <person name="Brown C.T."/>
            <person name="Hug L.A."/>
            <person name="Sharon I."/>
            <person name="Castelle C.J."/>
            <person name="Probst A.J."/>
            <person name="Thomas B.C."/>
            <person name="Singh A."/>
            <person name="Wilkins M.J."/>
            <person name="Karaoz U."/>
            <person name="Brodie E.L."/>
            <person name="Williams K.H."/>
            <person name="Hubbard S.S."/>
            <person name="Banfield J.F."/>
        </authorList>
    </citation>
    <scope>NUCLEOTIDE SEQUENCE [LARGE SCALE GENOMIC DNA]</scope>
</reference>
<evidence type="ECO:0000313" key="8">
    <source>
        <dbReference type="EMBL" id="OGF28564.1"/>
    </source>
</evidence>
<dbReference type="InterPro" id="IPR000352">
    <property type="entry name" value="Pep_chain_release_fac_I"/>
</dbReference>
<accession>A0A1F5SPF3</accession>
<dbReference type="Pfam" id="PF03462">
    <property type="entry name" value="PCRF"/>
    <property type="match status" value="1"/>
</dbReference>
<dbReference type="InterPro" id="IPR045853">
    <property type="entry name" value="Pep_chain_release_fac_I_sf"/>
</dbReference>
<dbReference type="GO" id="GO:0005737">
    <property type="term" value="C:cytoplasm"/>
    <property type="evidence" value="ECO:0007669"/>
    <property type="project" value="UniProtKB-ARBA"/>
</dbReference>
<evidence type="ECO:0000256" key="3">
    <source>
        <dbReference type="ARBA" id="ARBA00022481"/>
    </source>
</evidence>
<dbReference type="SMART" id="SM00937">
    <property type="entry name" value="PCRF"/>
    <property type="match status" value="1"/>
</dbReference>
<dbReference type="GO" id="GO:0016149">
    <property type="term" value="F:translation release factor activity, codon specific"/>
    <property type="evidence" value="ECO:0007669"/>
    <property type="project" value="InterPro"/>
</dbReference>
<evidence type="ECO:0000256" key="2">
    <source>
        <dbReference type="ARBA" id="ARBA00010835"/>
    </source>
</evidence>
<dbReference type="AlphaFoldDB" id="A0A1F5SPF3"/>
<dbReference type="InterPro" id="IPR004373">
    <property type="entry name" value="RF-1"/>
</dbReference>
<dbReference type="Pfam" id="PF00472">
    <property type="entry name" value="RF-1"/>
    <property type="match status" value="1"/>
</dbReference>
<feature type="region of interest" description="Disordered" evidence="6">
    <location>
        <begin position="292"/>
        <end position="312"/>
    </location>
</feature>
<dbReference type="NCBIfam" id="TIGR00019">
    <property type="entry name" value="prfA"/>
    <property type="match status" value="1"/>
</dbReference>
<evidence type="ECO:0000259" key="7">
    <source>
        <dbReference type="SMART" id="SM00937"/>
    </source>
</evidence>
<gene>
    <name evidence="8" type="ORF">A2242_02720</name>
</gene>
<sequence length="354" mass="39297">MSYDEIKQKLQQLESDLNDPANVSDIKKIAKLNKKYSDTKYVVDLIVSLEKINADIAGNEDMLKNETDTELQAMAAEDLTKLQAKRKTVAEQIEEELHPKNPLDKKNAIIEIRAGTGGDESALFAASLYGMYAKYAEKKGWSVKIIDSNRIGIGGFKEIIFEVICPPEACARASEGAYGQLKYEAGTHRVQRVPETEKAGRIHTSTATVAVLPEAEEVDVDINPADIRIDTFCSSGPGGQSVNTTYSAVRILHIPTGLIVSCQDQKSQQQNKIKAMQVLRSRLLAKIEEDRRAKESAERKTQIGTGDRSEKIRTYNFPQDRITDHRIKKSWHNITTILNGGLAPVIEALQESAK</sequence>
<dbReference type="Gene3D" id="3.30.70.1660">
    <property type="match status" value="1"/>
</dbReference>
<evidence type="ECO:0000256" key="1">
    <source>
        <dbReference type="ARBA" id="ARBA00002986"/>
    </source>
</evidence>
<evidence type="ECO:0000256" key="6">
    <source>
        <dbReference type="SAM" id="MobiDB-lite"/>
    </source>
</evidence>
<dbReference type="InterPro" id="IPR050057">
    <property type="entry name" value="Prokaryotic/Mito_RF"/>
</dbReference>
<comment type="function">
    <text evidence="1">Peptide chain release factor 1 directs the termination of translation in response to the peptide chain termination codons UAG and UAA.</text>
</comment>
<dbReference type="Gene3D" id="3.30.160.20">
    <property type="match status" value="1"/>
</dbReference>
<dbReference type="FunFam" id="3.30.70.1660:FF:000002">
    <property type="entry name" value="Peptide chain release factor 1"/>
    <property type="match status" value="1"/>
</dbReference>
<evidence type="ECO:0000256" key="5">
    <source>
        <dbReference type="NCBIfam" id="TIGR00019"/>
    </source>
</evidence>
<dbReference type="SUPFAM" id="SSF75620">
    <property type="entry name" value="Release factor"/>
    <property type="match status" value="1"/>
</dbReference>
<dbReference type="EMBL" id="MFGC01000009">
    <property type="protein sequence ID" value="OGF28564.1"/>
    <property type="molecule type" value="Genomic_DNA"/>
</dbReference>
<proteinExistence type="inferred from homology"/>
<dbReference type="STRING" id="1797995.A2242_02720"/>
<dbReference type="NCBIfam" id="NF001859">
    <property type="entry name" value="PRK00591.1"/>
    <property type="match status" value="1"/>
</dbReference>